<dbReference type="PANTHER" id="PTHR21666">
    <property type="entry name" value="PEPTIDASE-RELATED"/>
    <property type="match status" value="1"/>
</dbReference>
<feature type="domain" description="M23ase beta-sheet core" evidence="9">
    <location>
        <begin position="359"/>
        <end position="456"/>
    </location>
</feature>
<evidence type="ECO:0000256" key="5">
    <source>
        <dbReference type="ARBA" id="ARBA00022833"/>
    </source>
</evidence>
<dbReference type="GO" id="GO:0046872">
    <property type="term" value="F:metal ion binding"/>
    <property type="evidence" value="ECO:0007669"/>
    <property type="project" value="UniProtKB-KW"/>
</dbReference>
<gene>
    <name evidence="10" type="ORF">HJG52_09330</name>
</gene>
<evidence type="ECO:0000256" key="6">
    <source>
        <dbReference type="ARBA" id="ARBA00023049"/>
    </source>
</evidence>
<keyword evidence="6" id="KW-0482">Metalloprotease</keyword>
<dbReference type="InterPro" id="IPR011055">
    <property type="entry name" value="Dup_hybrid_motif"/>
</dbReference>
<keyword evidence="8" id="KW-0732">Signal</keyword>
<name>A0A849HE42_9MICO</name>
<feature type="signal peptide" evidence="8">
    <location>
        <begin position="1"/>
        <end position="35"/>
    </location>
</feature>
<organism evidence="10 11">
    <name type="scientific">Knoellia koreensis</name>
    <dbReference type="NCBI Taxonomy" id="2730921"/>
    <lineage>
        <taxon>Bacteria</taxon>
        <taxon>Bacillati</taxon>
        <taxon>Actinomycetota</taxon>
        <taxon>Actinomycetes</taxon>
        <taxon>Micrococcales</taxon>
        <taxon>Intrasporangiaceae</taxon>
        <taxon>Knoellia</taxon>
    </lineage>
</organism>
<dbReference type="GO" id="GO:0006508">
    <property type="term" value="P:proteolysis"/>
    <property type="evidence" value="ECO:0007669"/>
    <property type="project" value="UniProtKB-KW"/>
</dbReference>
<feature type="chain" id="PRO_5038415267" evidence="8">
    <location>
        <begin position="36"/>
        <end position="460"/>
    </location>
</feature>
<evidence type="ECO:0000256" key="4">
    <source>
        <dbReference type="ARBA" id="ARBA00022801"/>
    </source>
</evidence>
<sequence>MSGFPPSSRVPRRLRVSAFGLAAACTVGLAAPAVAAVAATPARPATVANAPVANVAKLPGADDPDKAKKKVDQQIQDLKDELEDTSADLKNAYVALRKTQAALPGAQANLDKAQAAVAKADAYNDEMAIKLQVAQANEAKAVDELASAKKDAVDSRNRVAQFASQLYQDQGMGQLSVALNATTPDDFASRMAMNDTVMDVQQQTLSKLATAQAAATAQEAHIRALRQQVADAKKAAEVALASAQTARTKAAAAKAKLDQLAAQQTAQSKALEDKKAAEKRKLDTAQKEQARLQAVLKERARKAKLAAARAAVAARKAGKPAPRPQSAPSSGGFLSFPVNAPVSSEFGMRFHPILHYWRLHAGRDFAANCGTPIRAAASGTIISAGWAGGYGNRIEIDHGIVRGVNLVTAYNHMSGYAVRGGKVSRGQVIGYVGTTGSSTGCHLHFETYEDGVPKDPRRWM</sequence>
<feature type="coiled-coil region" evidence="7">
    <location>
        <begin position="208"/>
        <end position="295"/>
    </location>
</feature>
<keyword evidence="11" id="KW-1185">Reference proteome</keyword>
<dbReference type="EMBL" id="JABEPQ010000002">
    <property type="protein sequence ID" value="NNM46205.1"/>
    <property type="molecule type" value="Genomic_DNA"/>
</dbReference>
<accession>A0A849HE42</accession>
<dbReference type="Proteomes" id="UP000588586">
    <property type="component" value="Unassembled WGS sequence"/>
</dbReference>
<evidence type="ECO:0000259" key="9">
    <source>
        <dbReference type="Pfam" id="PF01551"/>
    </source>
</evidence>
<dbReference type="AlphaFoldDB" id="A0A849HE42"/>
<proteinExistence type="predicted"/>
<dbReference type="InterPro" id="IPR016047">
    <property type="entry name" value="M23ase_b-sheet_dom"/>
</dbReference>
<evidence type="ECO:0000313" key="10">
    <source>
        <dbReference type="EMBL" id="NNM46205.1"/>
    </source>
</evidence>
<feature type="coiled-coil region" evidence="7">
    <location>
        <begin position="68"/>
        <end position="99"/>
    </location>
</feature>
<evidence type="ECO:0000313" key="11">
    <source>
        <dbReference type="Proteomes" id="UP000588586"/>
    </source>
</evidence>
<dbReference type="Pfam" id="PF01551">
    <property type="entry name" value="Peptidase_M23"/>
    <property type="match status" value="1"/>
</dbReference>
<dbReference type="RefSeq" id="WP_171243337.1">
    <property type="nucleotide sequence ID" value="NZ_JABEPQ010000002.1"/>
</dbReference>
<dbReference type="Gene3D" id="2.70.70.10">
    <property type="entry name" value="Glucose Permease (Domain IIA)"/>
    <property type="match status" value="1"/>
</dbReference>
<keyword evidence="5" id="KW-0862">Zinc</keyword>
<reference evidence="10 11" key="1">
    <citation type="submission" date="2020-04" db="EMBL/GenBank/DDBJ databases">
        <title>Knoellia sp. isolate from air conditioner.</title>
        <authorList>
            <person name="Chea S."/>
            <person name="Kim D.-U."/>
        </authorList>
    </citation>
    <scope>NUCLEOTIDE SEQUENCE [LARGE SCALE GENOMIC DNA]</scope>
    <source>
        <strain evidence="10 11">DB2414S</strain>
    </source>
</reference>
<keyword evidence="3" id="KW-0479">Metal-binding</keyword>
<comment type="caution">
    <text evidence="10">The sequence shown here is derived from an EMBL/GenBank/DDBJ whole genome shotgun (WGS) entry which is preliminary data.</text>
</comment>
<comment type="cofactor">
    <cofactor evidence="1">
        <name>Zn(2+)</name>
        <dbReference type="ChEBI" id="CHEBI:29105"/>
    </cofactor>
</comment>
<evidence type="ECO:0000256" key="8">
    <source>
        <dbReference type="SAM" id="SignalP"/>
    </source>
</evidence>
<dbReference type="PANTHER" id="PTHR21666:SF288">
    <property type="entry name" value="CELL DIVISION PROTEIN YTFB"/>
    <property type="match status" value="1"/>
</dbReference>
<keyword evidence="2" id="KW-0645">Protease</keyword>
<dbReference type="SUPFAM" id="SSF51261">
    <property type="entry name" value="Duplicated hybrid motif"/>
    <property type="match status" value="1"/>
</dbReference>
<evidence type="ECO:0000256" key="3">
    <source>
        <dbReference type="ARBA" id="ARBA00022723"/>
    </source>
</evidence>
<dbReference type="InterPro" id="IPR050570">
    <property type="entry name" value="Cell_wall_metabolism_enzyme"/>
</dbReference>
<keyword evidence="4" id="KW-0378">Hydrolase</keyword>
<keyword evidence="7" id="KW-0175">Coiled coil</keyword>
<dbReference type="CDD" id="cd12797">
    <property type="entry name" value="M23_peptidase"/>
    <property type="match status" value="1"/>
</dbReference>
<evidence type="ECO:0000256" key="2">
    <source>
        <dbReference type="ARBA" id="ARBA00022670"/>
    </source>
</evidence>
<evidence type="ECO:0000256" key="1">
    <source>
        <dbReference type="ARBA" id="ARBA00001947"/>
    </source>
</evidence>
<evidence type="ECO:0000256" key="7">
    <source>
        <dbReference type="SAM" id="Coils"/>
    </source>
</evidence>
<dbReference type="GO" id="GO:0004222">
    <property type="term" value="F:metalloendopeptidase activity"/>
    <property type="evidence" value="ECO:0007669"/>
    <property type="project" value="TreeGrafter"/>
</dbReference>
<protein>
    <submittedName>
        <fullName evidence="10">Peptidoglycan DD-metalloendopeptidase family protein</fullName>
    </submittedName>
</protein>